<evidence type="ECO:0000256" key="1">
    <source>
        <dbReference type="SAM" id="MobiDB-lite"/>
    </source>
</evidence>
<dbReference type="Proteomes" id="UP001497383">
    <property type="component" value="Chromosome 1"/>
</dbReference>
<evidence type="ECO:0000313" key="2">
    <source>
        <dbReference type="EMBL" id="CAK9435446.1"/>
    </source>
</evidence>
<evidence type="ECO:0008006" key="4">
    <source>
        <dbReference type="Google" id="ProtNLM"/>
    </source>
</evidence>
<feature type="compositionally biased region" description="Polar residues" evidence="1">
    <location>
        <begin position="29"/>
        <end position="39"/>
    </location>
</feature>
<keyword evidence="3" id="KW-1185">Reference proteome</keyword>
<evidence type="ECO:0000313" key="3">
    <source>
        <dbReference type="Proteomes" id="UP001497383"/>
    </source>
</evidence>
<dbReference type="InterPro" id="IPR031355">
    <property type="entry name" value="YBL010C/LAA2-like"/>
</dbReference>
<name>A0ABP0ZCP3_9ASCO</name>
<feature type="compositionally biased region" description="Acidic residues" evidence="1">
    <location>
        <begin position="128"/>
        <end position="157"/>
    </location>
</feature>
<organism evidence="2 3">
    <name type="scientific">Lodderomyces beijingensis</name>
    <dbReference type="NCBI Taxonomy" id="1775926"/>
    <lineage>
        <taxon>Eukaryota</taxon>
        <taxon>Fungi</taxon>
        <taxon>Dikarya</taxon>
        <taxon>Ascomycota</taxon>
        <taxon>Saccharomycotina</taxon>
        <taxon>Pichiomycetes</taxon>
        <taxon>Debaryomycetaceae</taxon>
        <taxon>Candida/Lodderomyces clade</taxon>
        <taxon>Lodderomyces</taxon>
    </lineage>
</organism>
<dbReference type="PANTHER" id="PTHR38698:SF1">
    <property type="entry name" value="FUNGAL PROTEIN"/>
    <property type="match status" value="1"/>
</dbReference>
<feature type="compositionally biased region" description="Pro residues" evidence="1">
    <location>
        <begin position="161"/>
        <end position="170"/>
    </location>
</feature>
<reference evidence="2 3" key="1">
    <citation type="submission" date="2024-03" db="EMBL/GenBank/DDBJ databases">
        <authorList>
            <person name="Brejova B."/>
        </authorList>
    </citation>
    <scope>NUCLEOTIDE SEQUENCE [LARGE SCALE GENOMIC DNA]</scope>
    <source>
        <strain evidence="2 3">CBS 14171</strain>
    </source>
</reference>
<feature type="region of interest" description="Disordered" evidence="1">
    <location>
        <begin position="1"/>
        <end position="175"/>
    </location>
</feature>
<feature type="region of interest" description="Disordered" evidence="1">
    <location>
        <begin position="283"/>
        <end position="341"/>
    </location>
</feature>
<accession>A0ABP0ZCP3</accession>
<dbReference type="RefSeq" id="XP_066827111.1">
    <property type="nucleotide sequence ID" value="XM_066971650.1"/>
</dbReference>
<sequence>MSEDGSKCDLEPRDSPGRLGEGELGQWESRANGQDSVENQGEEPLSNVSPAANLEEGEEEEKDVTANGISSGRNEEVDGSNEQRDLCENELEAQETSVHKDKLQQSDAITEPQQELDIEESTLHEENDNGNDDNDKDNDIDDDYDDDEFGDFDEFDEYESRPPPPPPPESPESSTIAIPESAFNNRSEFQARLEQLMSKLFILPATFKTDTTADPSSTRDTTVTTTSSITAADSLLDNERVRTIYKQISTLPYLQPPNWIKSDIRHNLLIKLNIPVNLDELKTPPAPASAPQQTSSSALPAHHPGLDRTSSGSGIPPPHPRIAQSGNRLTVPRTHSHTRKKSISVEDIDWSDFPLPDLDDLKMNKEEISRLIESTTAKISQFEIDNMENSTVSYLQSRDLDVIDAKLDQLKSNHEELLVLSTVWLNQLSELRKDYEIYENVVQSCIGYSQKLRREEILENLKKTQSSKSIKFPWKKKK</sequence>
<feature type="compositionally biased region" description="Basic and acidic residues" evidence="1">
    <location>
        <begin position="73"/>
        <end position="87"/>
    </location>
</feature>
<dbReference type="PANTHER" id="PTHR38698">
    <property type="entry name" value="EXPRESSED PROTEIN"/>
    <property type="match status" value="1"/>
</dbReference>
<feature type="compositionally biased region" description="Low complexity" evidence="1">
    <location>
        <begin position="289"/>
        <end position="298"/>
    </location>
</feature>
<dbReference type="Pfam" id="PF17104">
    <property type="entry name" value="YBL010C_LAA2"/>
    <property type="match status" value="1"/>
</dbReference>
<dbReference type="EMBL" id="OZ022405">
    <property type="protein sequence ID" value="CAK9435446.1"/>
    <property type="molecule type" value="Genomic_DNA"/>
</dbReference>
<dbReference type="GeneID" id="92205369"/>
<feature type="compositionally biased region" description="Basic and acidic residues" evidence="1">
    <location>
        <begin position="1"/>
        <end position="16"/>
    </location>
</feature>
<protein>
    <recommendedName>
        <fullName evidence="4">Transcriptional regulatory protein RXT2 N-terminal domain-containing protein</fullName>
    </recommendedName>
</protein>
<gene>
    <name evidence="2" type="ORF">LODBEIA_P01730</name>
</gene>
<proteinExistence type="predicted"/>